<accession>A0A0L8V834</accession>
<evidence type="ECO:0000256" key="2">
    <source>
        <dbReference type="SAM" id="SignalP"/>
    </source>
</evidence>
<keyword evidence="2" id="KW-0732">Signal</keyword>
<proteinExistence type="predicted"/>
<name>A0A0L8V834_9BACT</name>
<dbReference type="GO" id="GO:0016020">
    <property type="term" value="C:membrane"/>
    <property type="evidence" value="ECO:0007669"/>
    <property type="project" value="InterPro"/>
</dbReference>
<feature type="transmembrane region" description="Helical" evidence="1">
    <location>
        <begin position="220"/>
        <end position="237"/>
    </location>
</feature>
<protein>
    <recommendedName>
        <fullName evidence="3">Signal transduction histidine kinase internal region domain-containing protein</fullName>
    </recommendedName>
</protein>
<keyword evidence="1" id="KW-1133">Transmembrane helix</keyword>
<keyword evidence="1" id="KW-0472">Membrane</keyword>
<gene>
    <name evidence="4" type="ORF">NC99_27990</name>
</gene>
<dbReference type="InterPro" id="IPR036890">
    <property type="entry name" value="HATPase_C_sf"/>
</dbReference>
<dbReference type="Pfam" id="PF06580">
    <property type="entry name" value="His_kinase"/>
    <property type="match status" value="1"/>
</dbReference>
<evidence type="ECO:0000259" key="3">
    <source>
        <dbReference type="Pfam" id="PF06580"/>
    </source>
</evidence>
<dbReference type="InterPro" id="IPR050640">
    <property type="entry name" value="Bact_2-comp_sensor_kinase"/>
</dbReference>
<dbReference type="OrthoDB" id="6190788at2"/>
<dbReference type="PANTHER" id="PTHR34220:SF7">
    <property type="entry name" value="SENSOR HISTIDINE KINASE YPDA"/>
    <property type="match status" value="1"/>
</dbReference>
<dbReference type="GO" id="GO:0000155">
    <property type="term" value="F:phosphorelay sensor kinase activity"/>
    <property type="evidence" value="ECO:0007669"/>
    <property type="project" value="InterPro"/>
</dbReference>
<feature type="signal peptide" evidence="2">
    <location>
        <begin position="1"/>
        <end position="20"/>
    </location>
</feature>
<feature type="transmembrane region" description="Helical" evidence="1">
    <location>
        <begin position="288"/>
        <end position="307"/>
    </location>
</feature>
<evidence type="ECO:0000256" key="1">
    <source>
        <dbReference type="SAM" id="Phobius"/>
    </source>
</evidence>
<keyword evidence="1" id="KW-0812">Transmembrane</keyword>
<dbReference type="PANTHER" id="PTHR34220">
    <property type="entry name" value="SENSOR HISTIDINE KINASE YPDA"/>
    <property type="match status" value="1"/>
</dbReference>
<dbReference type="InterPro" id="IPR010559">
    <property type="entry name" value="Sig_transdc_His_kin_internal"/>
</dbReference>
<reference evidence="5" key="1">
    <citation type="submission" date="2015-07" db="EMBL/GenBank/DDBJ databases">
        <title>Genome sequencing of Sunxiuqinia dokdonensis strain SK.</title>
        <authorList>
            <person name="Ahn S."/>
            <person name="Kim B.-C."/>
        </authorList>
    </citation>
    <scope>NUCLEOTIDE SEQUENCE [LARGE SCALE GENOMIC DNA]</scope>
    <source>
        <strain evidence="5">SK</strain>
    </source>
</reference>
<keyword evidence="5" id="KW-1185">Reference proteome</keyword>
<dbReference type="SUPFAM" id="SSF55874">
    <property type="entry name" value="ATPase domain of HSP90 chaperone/DNA topoisomerase II/histidine kinase"/>
    <property type="match status" value="1"/>
</dbReference>
<dbReference type="Gene3D" id="3.30.565.10">
    <property type="entry name" value="Histidine kinase-like ATPase, C-terminal domain"/>
    <property type="match status" value="1"/>
</dbReference>
<evidence type="ECO:0000313" key="4">
    <source>
        <dbReference type="EMBL" id="KOH44352.1"/>
    </source>
</evidence>
<feature type="transmembrane region" description="Helical" evidence="1">
    <location>
        <begin position="319"/>
        <end position="346"/>
    </location>
</feature>
<dbReference type="Proteomes" id="UP000036958">
    <property type="component" value="Unassembled WGS sequence"/>
</dbReference>
<evidence type="ECO:0000313" key="5">
    <source>
        <dbReference type="Proteomes" id="UP000036958"/>
    </source>
</evidence>
<feature type="chain" id="PRO_5005591207" description="Signal transduction histidine kinase internal region domain-containing protein" evidence="2">
    <location>
        <begin position="21"/>
        <end position="595"/>
    </location>
</feature>
<comment type="caution">
    <text evidence="4">The sequence shown here is derived from an EMBL/GenBank/DDBJ whole genome shotgun (WGS) entry which is preliminary data.</text>
</comment>
<sequence>MKQLLFIVLIAFTSFSTSLTQDENINEDVVWDIIRPRLFGDYSSEAYRFEDDIRIQLKGSPIHEDSTIFQTLVNELDSLTETVEVKLVKDNANFIISILPPNDGLGRRYIQDSEKSVIKRVEIDFNLRYINSHDEKVRDYYFYTIRALTNLFNFDADIIGYGGIFYYKNKPEQISFSNIDKEIIRKLYSENFYPDLKENTIKTHGYLYYWNIRYKATLKFFLAFISIITAALGLLFIQSRNVKKTTYKLGDYFKAGFLVLMLTAFMYWMFMLPAFISMKNTNYLSNLGFFAFPFLVIGLFAIPFLYYSERFLLKNSQNFLLRQSIIFCTTLTVFQFVYLVEHFFFAAFKYLNLTNIKDSPSLSPEFVLVAFITASLRVLFVWFNYRIQSMVNQKDVEIAKMKELKNQAELNALHSRINPHFLYNSLNSIASLAHIDADRTESMATGLSELFRYSINKENKTYVSIAEELEMVTKYLEIEKTRFGSKLEYEINADESTQEKQIPKFLIQPLVENAVKHGLSKIKESGKIVVEVKRLEKALSISIYDNGPDFPKEPVSGYGLQNLHDKLAIIYGDDAVINWENGANKNFNMLLKNQF</sequence>
<dbReference type="EMBL" id="LGIA01000164">
    <property type="protein sequence ID" value="KOH44352.1"/>
    <property type="molecule type" value="Genomic_DNA"/>
</dbReference>
<feature type="transmembrane region" description="Helical" evidence="1">
    <location>
        <begin position="257"/>
        <end position="276"/>
    </location>
</feature>
<feature type="transmembrane region" description="Helical" evidence="1">
    <location>
        <begin position="366"/>
        <end position="385"/>
    </location>
</feature>
<feature type="domain" description="Signal transduction histidine kinase internal region" evidence="3">
    <location>
        <begin position="408"/>
        <end position="487"/>
    </location>
</feature>
<dbReference type="STRING" id="1409788.NC99_27990"/>
<dbReference type="AlphaFoldDB" id="A0A0L8V834"/>
<organism evidence="4 5">
    <name type="scientific">Sunxiuqinia dokdonensis</name>
    <dbReference type="NCBI Taxonomy" id="1409788"/>
    <lineage>
        <taxon>Bacteria</taxon>
        <taxon>Pseudomonadati</taxon>
        <taxon>Bacteroidota</taxon>
        <taxon>Bacteroidia</taxon>
        <taxon>Marinilabiliales</taxon>
        <taxon>Prolixibacteraceae</taxon>
        <taxon>Sunxiuqinia</taxon>
    </lineage>
</organism>